<dbReference type="RefSeq" id="WP_060586877.1">
    <property type="nucleotide sequence ID" value="NZ_CP013067.1"/>
</dbReference>
<organism evidence="1 2">
    <name type="scientific">Aeromonas schubertii</name>
    <dbReference type="NCBI Taxonomy" id="652"/>
    <lineage>
        <taxon>Bacteria</taxon>
        <taxon>Pseudomonadati</taxon>
        <taxon>Pseudomonadota</taxon>
        <taxon>Gammaproteobacteria</taxon>
        <taxon>Aeromonadales</taxon>
        <taxon>Aeromonadaceae</taxon>
        <taxon>Aeromonas</taxon>
    </lineage>
</organism>
<proteinExistence type="predicted"/>
<gene>
    <name evidence="1" type="ORF">WL1483_2861</name>
</gene>
<sequence>MHEEFFSVVHSLPVNVIPVQGDHLPSIAELEAEMPEPFRIASAISAIDLGTSRLMRAQGSEHLQDLIEVINQQSRKIDLIMGYVLAVQDHPEHRFHTLRLGGGELHYLFPFEGHGEPPKSGQLVRLKIFLREEASAVYCYGRVKAVTRGEHGHHVELDYACIRDEDRELLVRASLHIQSRQLKQRASERHRNT</sequence>
<name>A0A0S2SKM3_9GAMM</name>
<dbReference type="Proteomes" id="UP000058114">
    <property type="component" value="Chromosome"/>
</dbReference>
<evidence type="ECO:0008006" key="3">
    <source>
        <dbReference type="Google" id="ProtNLM"/>
    </source>
</evidence>
<dbReference type="EMBL" id="CP013067">
    <property type="protein sequence ID" value="ALP42280.1"/>
    <property type="molecule type" value="Genomic_DNA"/>
</dbReference>
<dbReference type="AlphaFoldDB" id="A0A0S2SKM3"/>
<reference evidence="1 2" key="2">
    <citation type="journal article" date="2016" name="Genome Announc.">
        <title>Complete Genome Sequence of the Highly Virulent Aeromonas schubertii Strain WL1483, Isolated from Diseased Snakehead Fish (Channa argus) in China.</title>
        <authorList>
            <person name="Liu L."/>
            <person name="Li N."/>
            <person name="Zhang D."/>
            <person name="Fu X."/>
            <person name="Shi C."/>
            <person name="Lin Q."/>
            <person name="Hao G."/>
        </authorList>
    </citation>
    <scope>NUCLEOTIDE SEQUENCE [LARGE SCALE GENOMIC DNA]</scope>
    <source>
        <strain evidence="1 2">WL1483</strain>
    </source>
</reference>
<reference evidence="2" key="1">
    <citation type="submission" date="2015-10" db="EMBL/GenBank/DDBJ databases">
        <title>Complete Genome Sequence of Aeromonas schubertii strain WL1483.</title>
        <authorList>
            <person name="Liu L."/>
        </authorList>
    </citation>
    <scope>NUCLEOTIDE SEQUENCE [LARGE SCALE GENOMIC DNA]</scope>
    <source>
        <strain evidence="2">WL1483</strain>
    </source>
</reference>
<evidence type="ECO:0000313" key="2">
    <source>
        <dbReference type="Proteomes" id="UP000058114"/>
    </source>
</evidence>
<protein>
    <recommendedName>
        <fullName evidence="3">PilZ domain-containing protein</fullName>
    </recommendedName>
</protein>
<evidence type="ECO:0000313" key="1">
    <source>
        <dbReference type="EMBL" id="ALP42280.1"/>
    </source>
</evidence>
<dbReference type="PATRIC" id="fig|652.5.peg.2935"/>
<accession>A0A0S2SKM3</accession>
<dbReference type="KEGG" id="asr:WL1483_2861"/>